<evidence type="ECO:0000313" key="2">
    <source>
        <dbReference type="Proteomes" id="UP001162162"/>
    </source>
</evidence>
<organism evidence="1 2">
    <name type="scientific">Aromia moschata</name>
    <dbReference type="NCBI Taxonomy" id="1265417"/>
    <lineage>
        <taxon>Eukaryota</taxon>
        <taxon>Metazoa</taxon>
        <taxon>Ecdysozoa</taxon>
        <taxon>Arthropoda</taxon>
        <taxon>Hexapoda</taxon>
        <taxon>Insecta</taxon>
        <taxon>Pterygota</taxon>
        <taxon>Neoptera</taxon>
        <taxon>Endopterygota</taxon>
        <taxon>Coleoptera</taxon>
        <taxon>Polyphaga</taxon>
        <taxon>Cucujiformia</taxon>
        <taxon>Chrysomeloidea</taxon>
        <taxon>Cerambycidae</taxon>
        <taxon>Cerambycinae</taxon>
        <taxon>Callichromatini</taxon>
        <taxon>Aromia</taxon>
    </lineage>
</organism>
<protein>
    <submittedName>
        <fullName evidence="1">Uncharacterized protein</fullName>
    </submittedName>
</protein>
<dbReference type="Proteomes" id="UP001162162">
    <property type="component" value="Unassembled WGS sequence"/>
</dbReference>
<comment type="caution">
    <text evidence="1">The sequence shown here is derived from an EMBL/GenBank/DDBJ whole genome shotgun (WGS) entry which is preliminary data.</text>
</comment>
<keyword evidence="2" id="KW-1185">Reference proteome</keyword>
<gene>
    <name evidence="1" type="ORF">NQ318_010974</name>
</gene>
<name>A0AAV8YJY8_9CUCU</name>
<dbReference type="EMBL" id="JAPWTK010000074">
    <property type="protein sequence ID" value="KAJ8952064.1"/>
    <property type="molecule type" value="Genomic_DNA"/>
</dbReference>
<reference evidence="1" key="1">
    <citation type="journal article" date="2023" name="Insect Mol. Biol.">
        <title>Genome sequencing provides insights into the evolution of gene families encoding plant cell wall-degrading enzymes in longhorned beetles.</title>
        <authorList>
            <person name="Shin N.R."/>
            <person name="Okamura Y."/>
            <person name="Kirsch R."/>
            <person name="Pauchet Y."/>
        </authorList>
    </citation>
    <scope>NUCLEOTIDE SEQUENCE</scope>
    <source>
        <strain evidence="1">AMC_N1</strain>
    </source>
</reference>
<dbReference type="AlphaFoldDB" id="A0AAV8YJY8"/>
<evidence type="ECO:0000313" key="1">
    <source>
        <dbReference type="EMBL" id="KAJ8952064.1"/>
    </source>
</evidence>
<proteinExistence type="predicted"/>
<sequence>MIHFYQFNRPCIWLPSKDDDVEETHINKGDVEEAHDESGIRNIWTHESTLGLISTYSRMSIRRFVSYTQKEKFLEYCT</sequence>
<accession>A0AAV8YJY8</accession>